<evidence type="ECO:0000313" key="3">
    <source>
        <dbReference type="Proteomes" id="UP000717696"/>
    </source>
</evidence>
<evidence type="ECO:0000256" key="1">
    <source>
        <dbReference type="SAM" id="Phobius"/>
    </source>
</evidence>
<feature type="transmembrane region" description="Helical" evidence="1">
    <location>
        <begin position="146"/>
        <end position="170"/>
    </location>
</feature>
<keyword evidence="1" id="KW-1133">Transmembrane helix</keyword>
<proteinExistence type="predicted"/>
<reference evidence="2" key="1">
    <citation type="journal article" date="2021" name="Nat. Commun.">
        <title>Genetic determinants of endophytism in the Arabidopsis root mycobiome.</title>
        <authorList>
            <person name="Mesny F."/>
            <person name="Miyauchi S."/>
            <person name="Thiergart T."/>
            <person name="Pickel B."/>
            <person name="Atanasova L."/>
            <person name="Karlsson M."/>
            <person name="Huettel B."/>
            <person name="Barry K.W."/>
            <person name="Haridas S."/>
            <person name="Chen C."/>
            <person name="Bauer D."/>
            <person name="Andreopoulos W."/>
            <person name="Pangilinan J."/>
            <person name="LaButti K."/>
            <person name="Riley R."/>
            <person name="Lipzen A."/>
            <person name="Clum A."/>
            <person name="Drula E."/>
            <person name="Henrissat B."/>
            <person name="Kohler A."/>
            <person name="Grigoriev I.V."/>
            <person name="Martin F.M."/>
            <person name="Hacquard S."/>
        </authorList>
    </citation>
    <scope>NUCLEOTIDE SEQUENCE</scope>
    <source>
        <strain evidence="2">MPI-CAGE-AT-0021</strain>
    </source>
</reference>
<name>A0A9P9J0L3_9HYPO</name>
<gene>
    <name evidence="2" type="ORF">B0J13DRAFT_71869</name>
</gene>
<keyword evidence="1" id="KW-0812">Transmembrane</keyword>
<keyword evidence="3" id="KW-1185">Reference proteome</keyword>
<evidence type="ECO:0000313" key="2">
    <source>
        <dbReference type="EMBL" id="KAH7137134.1"/>
    </source>
</evidence>
<comment type="caution">
    <text evidence="2">The sequence shown here is derived from an EMBL/GenBank/DDBJ whole genome shotgun (WGS) entry which is preliminary data.</text>
</comment>
<organism evidence="2 3">
    <name type="scientific">Dactylonectria estremocensis</name>
    <dbReference type="NCBI Taxonomy" id="1079267"/>
    <lineage>
        <taxon>Eukaryota</taxon>
        <taxon>Fungi</taxon>
        <taxon>Dikarya</taxon>
        <taxon>Ascomycota</taxon>
        <taxon>Pezizomycotina</taxon>
        <taxon>Sordariomycetes</taxon>
        <taxon>Hypocreomycetidae</taxon>
        <taxon>Hypocreales</taxon>
        <taxon>Nectriaceae</taxon>
        <taxon>Dactylonectria</taxon>
    </lineage>
</organism>
<keyword evidence="1" id="KW-0472">Membrane</keyword>
<sequence>MMASDALVHSIAVIGIRILMPGCRPFSKVIRARKKGGRLVAAVRPRPRNGPNGWLVASADCIYMATDRLPSTSASATCAVSCLSLNFVLLLVFGPILVSAGSPPPPPPPLPPPPALRCTHTRRIHDASTHPPLHRTRTTLTLSRSVLFFVLPYPIPLFCSFCLVFLGNLFPPSAP</sequence>
<dbReference type="Proteomes" id="UP000717696">
    <property type="component" value="Unassembled WGS sequence"/>
</dbReference>
<dbReference type="EMBL" id="JAGMUU010000015">
    <property type="protein sequence ID" value="KAH7137134.1"/>
    <property type="molecule type" value="Genomic_DNA"/>
</dbReference>
<protein>
    <submittedName>
        <fullName evidence="2">Uncharacterized protein</fullName>
    </submittedName>
</protein>
<dbReference type="AlphaFoldDB" id="A0A9P9J0L3"/>
<accession>A0A9P9J0L3</accession>